<dbReference type="AlphaFoldDB" id="A0A0D7BTQ9"/>
<protein>
    <submittedName>
        <fullName evidence="2">Uncharacterized protein</fullName>
    </submittedName>
</protein>
<proteinExistence type="predicted"/>
<feature type="compositionally biased region" description="Basic and acidic residues" evidence="1">
    <location>
        <begin position="375"/>
        <end position="394"/>
    </location>
</feature>
<feature type="compositionally biased region" description="Polar residues" evidence="1">
    <location>
        <begin position="468"/>
        <end position="482"/>
    </location>
</feature>
<organism evidence="2 3">
    <name type="scientific">Cylindrobasidium torrendii FP15055 ss-10</name>
    <dbReference type="NCBI Taxonomy" id="1314674"/>
    <lineage>
        <taxon>Eukaryota</taxon>
        <taxon>Fungi</taxon>
        <taxon>Dikarya</taxon>
        <taxon>Basidiomycota</taxon>
        <taxon>Agaricomycotina</taxon>
        <taxon>Agaricomycetes</taxon>
        <taxon>Agaricomycetidae</taxon>
        <taxon>Agaricales</taxon>
        <taxon>Marasmiineae</taxon>
        <taxon>Physalacriaceae</taxon>
        <taxon>Cylindrobasidium</taxon>
    </lineage>
</organism>
<accession>A0A0D7BTQ9</accession>
<evidence type="ECO:0000313" key="3">
    <source>
        <dbReference type="Proteomes" id="UP000054007"/>
    </source>
</evidence>
<keyword evidence="3" id="KW-1185">Reference proteome</keyword>
<dbReference type="EMBL" id="KN880433">
    <property type="protein sequence ID" value="KIY73913.1"/>
    <property type="molecule type" value="Genomic_DNA"/>
</dbReference>
<dbReference type="Proteomes" id="UP000054007">
    <property type="component" value="Unassembled WGS sequence"/>
</dbReference>
<reference evidence="2 3" key="1">
    <citation type="journal article" date="2015" name="Fungal Genet. Biol.">
        <title>Evolution of novel wood decay mechanisms in Agaricales revealed by the genome sequences of Fistulina hepatica and Cylindrobasidium torrendii.</title>
        <authorList>
            <person name="Floudas D."/>
            <person name="Held B.W."/>
            <person name="Riley R."/>
            <person name="Nagy L.G."/>
            <person name="Koehler G."/>
            <person name="Ransdell A.S."/>
            <person name="Younus H."/>
            <person name="Chow J."/>
            <person name="Chiniquy J."/>
            <person name="Lipzen A."/>
            <person name="Tritt A."/>
            <person name="Sun H."/>
            <person name="Haridas S."/>
            <person name="LaButti K."/>
            <person name="Ohm R.A."/>
            <person name="Kues U."/>
            <person name="Blanchette R.A."/>
            <person name="Grigoriev I.V."/>
            <person name="Minto R.E."/>
            <person name="Hibbett D.S."/>
        </authorList>
    </citation>
    <scope>NUCLEOTIDE SEQUENCE [LARGE SCALE GENOMIC DNA]</scope>
    <source>
        <strain evidence="2 3">FP15055 ss-10</strain>
    </source>
</reference>
<feature type="region of interest" description="Disordered" evidence="1">
    <location>
        <begin position="316"/>
        <end position="348"/>
    </location>
</feature>
<dbReference type="STRING" id="1314674.A0A0D7BTQ9"/>
<gene>
    <name evidence="2" type="ORF">CYLTODRAFT_416566</name>
</gene>
<feature type="region of interest" description="Disordered" evidence="1">
    <location>
        <begin position="458"/>
        <end position="525"/>
    </location>
</feature>
<name>A0A0D7BTQ9_9AGAR</name>
<evidence type="ECO:0000313" key="2">
    <source>
        <dbReference type="EMBL" id="KIY73913.1"/>
    </source>
</evidence>
<sequence>MAIPAAAAKSPTRFSCKCVNINIVAKTPSPTDVPPELGLEAGFTAVYVGEDGISAAHPQLTLRIRSKATPMDGTPRSAQFMSLACLLCRTLVYRVHHVVDTKHAANPGAVFPKPGWVETDVLQTPSGWVEVFEAVLTDAAVERQASSNQFSKLFSVVLPPLINAPSPDAPRLPAQRYLEGIAPFLPSESSTDPVTQRLSELASLRSQSLRDQAEHELRDTVLARAKQLIDSEHELRLQVQTLSQAYRDGLRIADEEGRPATDTHRPWKEAEFAPKSTATVAVKEFIPAPVSTPRTAAPAPVSKVSTLSASLANSSFHHPKANQDASLATSPPLMTYSENRASSHGGSLADFKRVNDEDLNTATTYRYFVIEEEMQRRSEVKAETERNDASREGSQEPPLSPTSNKPRRRVTFDLQTTNLNGSQSAPAEPDLVFDLEDELGEDLAPRRVQEAGLGLQLFESAEGRPKNGTRQTADVAGSSRTDASPHVLSPLRMVQSLPEERPTNRLSHSRGPSFEIKDETPEEPPLDDEMMLMLAAGTPSHRAAWRKRGQDLGQFVTRGTERSMNSEQLLIGETDEYSRQYVPNGENASELPRAVQEGMPMSMPISIMSPLSKKEPLSLASFRDRSQISQRT</sequence>
<feature type="compositionally biased region" description="Polar residues" evidence="1">
    <location>
        <begin position="336"/>
        <end position="345"/>
    </location>
</feature>
<dbReference type="OrthoDB" id="2563191at2759"/>
<evidence type="ECO:0000256" key="1">
    <source>
        <dbReference type="SAM" id="MobiDB-lite"/>
    </source>
</evidence>
<feature type="region of interest" description="Disordered" evidence="1">
    <location>
        <begin position="375"/>
        <end position="409"/>
    </location>
</feature>